<sequence>MKTENRQSVAYLEINDDGYQLIYHNP</sequence>
<reference evidence="2" key="1">
    <citation type="submission" date="2016-11" db="UniProtKB">
        <authorList>
            <consortium name="WormBaseParasite"/>
        </authorList>
    </citation>
    <scope>IDENTIFICATION</scope>
</reference>
<evidence type="ECO:0000313" key="1">
    <source>
        <dbReference type="Proteomes" id="UP000095283"/>
    </source>
</evidence>
<dbReference type="Proteomes" id="UP000095283">
    <property type="component" value="Unplaced"/>
</dbReference>
<evidence type="ECO:0000313" key="2">
    <source>
        <dbReference type="WBParaSite" id="Hba_13317"/>
    </source>
</evidence>
<keyword evidence="1" id="KW-1185">Reference proteome</keyword>
<name>A0A1I7X6X1_HETBA</name>
<organism evidence="1 2">
    <name type="scientific">Heterorhabditis bacteriophora</name>
    <name type="common">Entomopathogenic nematode worm</name>
    <dbReference type="NCBI Taxonomy" id="37862"/>
    <lineage>
        <taxon>Eukaryota</taxon>
        <taxon>Metazoa</taxon>
        <taxon>Ecdysozoa</taxon>
        <taxon>Nematoda</taxon>
        <taxon>Chromadorea</taxon>
        <taxon>Rhabditida</taxon>
        <taxon>Rhabditina</taxon>
        <taxon>Rhabditomorpha</taxon>
        <taxon>Strongyloidea</taxon>
        <taxon>Heterorhabditidae</taxon>
        <taxon>Heterorhabditis</taxon>
    </lineage>
</organism>
<dbReference type="AlphaFoldDB" id="A0A1I7X6X1"/>
<dbReference type="WBParaSite" id="Hba_13317">
    <property type="protein sequence ID" value="Hba_13317"/>
    <property type="gene ID" value="Hba_13317"/>
</dbReference>
<accession>A0A1I7X6X1</accession>
<protein>
    <submittedName>
        <fullName evidence="2">DUF1902 domain-containing protein</fullName>
    </submittedName>
</protein>
<proteinExistence type="predicted"/>